<dbReference type="NCBIfam" id="NF009475">
    <property type="entry name" value="PRK12838.1"/>
    <property type="match status" value="1"/>
</dbReference>
<evidence type="ECO:0000256" key="1">
    <source>
        <dbReference type="ARBA" id="ARBA00004812"/>
    </source>
</evidence>
<dbReference type="InterPro" id="IPR036480">
    <property type="entry name" value="CarbP_synth_ssu_N_sf"/>
</dbReference>
<comment type="function">
    <text evidence="11">Small subunit of the glutamine-dependent carbamoyl phosphate synthetase (CPSase). CPSase catalyzes the formation of carbamoyl phosphate from the ammonia moiety of glutamine, carbonate, and phosphate donated by ATP, constituting the first step of 2 biosynthetic pathways, one leading to arginine and/or urea and the other to pyrimidine nucleotides. The small subunit (glutamine amidotransferase) binds and cleaves glutamine to supply the large subunit with the substrate ammonia.</text>
</comment>
<dbReference type="InterPro" id="IPR050472">
    <property type="entry name" value="Anth_synth/Amidotransfase"/>
</dbReference>
<dbReference type="GO" id="GO:0006526">
    <property type="term" value="P:L-arginine biosynthetic process"/>
    <property type="evidence" value="ECO:0007669"/>
    <property type="project" value="UniProtKB-UniRule"/>
</dbReference>
<dbReference type="InterPro" id="IPR002474">
    <property type="entry name" value="CarbamoylP_synth_ssu_N"/>
</dbReference>
<keyword evidence="5 11" id="KW-0547">Nucleotide-binding</keyword>
<gene>
    <name evidence="11" type="primary">carA</name>
    <name evidence="13" type="ORF">DBW96_01830</name>
</gene>
<feature type="binding site" evidence="11">
    <location>
        <position position="308"/>
    </location>
    <ligand>
        <name>L-glutamine</name>
        <dbReference type="ChEBI" id="CHEBI:58359"/>
    </ligand>
</feature>
<dbReference type="GO" id="GO:0006541">
    <property type="term" value="P:glutamine metabolic process"/>
    <property type="evidence" value="ECO:0007669"/>
    <property type="project" value="InterPro"/>
</dbReference>
<evidence type="ECO:0000313" key="14">
    <source>
        <dbReference type="Proteomes" id="UP000253307"/>
    </source>
</evidence>
<dbReference type="PROSITE" id="PS51273">
    <property type="entry name" value="GATASE_TYPE_1"/>
    <property type="match status" value="1"/>
</dbReference>
<dbReference type="GO" id="GO:0004088">
    <property type="term" value="F:carbamoyl-phosphate synthase (glutamine-hydrolyzing) activity"/>
    <property type="evidence" value="ECO:0007669"/>
    <property type="project" value="UniProtKB-UniRule"/>
</dbReference>
<evidence type="ECO:0000256" key="7">
    <source>
        <dbReference type="ARBA" id="ARBA00022962"/>
    </source>
</evidence>
<name>A0A368BXW9_9GAMM</name>
<dbReference type="Proteomes" id="UP000253307">
    <property type="component" value="Unassembled WGS sequence"/>
</dbReference>
<proteinExistence type="inferred from homology"/>
<dbReference type="HAMAP" id="MF_01209">
    <property type="entry name" value="CPSase_S_chain"/>
    <property type="match status" value="1"/>
</dbReference>
<comment type="pathway">
    <text evidence="1 11">Pyrimidine metabolism; UMP biosynthesis via de novo pathway; (S)-dihydroorotate from bicarbonate: step 1/3.</text>
</comment>
<dbReference type="GO" id="GO:0006207">
    <property type="term" value="P:'de novo' pyrimidine nucleobase biosynthetic process"/>
    <property type="evidence" value="ECO:0007669"/>
    <property type="project" value="InterPro"/>
</dbReference>
<dbReference type="EMBL" id="QOPE01000009">
    <property type="protein sequence ID" value="RCL41935.1"/>
    <property type="molecule type" value="Genomic_DNA"/>
</dbReference>
<dbReference type="AlphaFoldDB" id="A0A368BXW9"/>
<dbReference type="InterPro" id="IPR035686">
    <property type="entry name" value="CPSase_GATase1"/>
</dbReference>
<feature type="binding site" evidence="11">
    <location>
        <position position="305"/>
    </location>
    <ligand>
        <name>L-glutamine</name>
        <dbReference type="ChEBI" id="CHEBI:58359"/>
    </ligand>
</feature>
<dbReference type="NCBIfam" id="TIGR01368">
    <property type="entry name" value="CPSaseIIsmall"/>
    <property type="match status" value="1"/>
</dbReference>
<evidence type="ECO:0000256" key="10">
    <source>
        <dbReference type="ARBA" id="ARBA00049285"/>
    </source>
</evidence>
<feature type="region of interest" description="CPSase" evidence="11">
    <location>
        <begin position="1"/>
        <end position="186"/>
    </location>
</feature>
<comment type="pathway">
    <text evidence="2 11">Amino-acid biosynthesis; L-arginine biosynthesis; carbamoyl phosphate from bicarbonate: step 1/1.</text>
</comment>
<dbReference type="SMART" id="SM01097">
    <property type="entry name" value="CPSase_sm_chain"/>
    <property type="match status" value="1"/>
</dbReference>
<dbReference type="PANTHER" id="PTHR43418">
    <property type="entry name" value="MULTIFUNCTIONAL TRYPTOPHAN BIOSYNTHESIS PROTEIN-RELATED"/>
    <property type="match status" value="1"/>
</dbReference>
<comment type="subunit">
    <text evidence="11">Composed of two chains; the small (or glutamine) chain promotes the hydrolysis of glutamine to ammonia, which is used by the large (or ammonia) chain to synthesize carbamoyl phosphate. Tetramer of heterodimers (alpha,beta)4.</text>
</comment>
<comment type="catalytic activity">
    <reaction evidence="9 11">
        <text>hydrogencarbonate + L-glutamine + 2 ATP + H2O = carbamoyl phosphate + L-glutamate + 2 ADP + phosphate + 2 H(+)</text>
        <dbReference type="Rhea" id="RHEA:18633"/>
        <dbReference type="ChEBI" id="CHEBI:15377"/>
        <dbReference type="ChEBI" id="CHEBI:15378"/>
        <dbReference type="ChEBI" id="CHEBI:17544"/>
        <dbReference type="ChEBI" id="CHEBI:29985"/>
        <dbReference type="ChEBI" id="CHEBI:30616"/>
        <dbReference type="ChEBI" id="CHEBI:43474"/>
        <dbReference type="ChEBI" id="CHEBI:58228"/>
        <dbReference type="ChEBI" id="CHEBI:58359"/>
        <dbReference type="ChEBI" id="CHEBI:456216"/>
        <dbReference type="EC" id="6.3.5.5"/>
    </reaction>
</comment>
<evidence type="ECO:0000256" key="9">
    <source>
        <dbReference type="ARBA" id="ARBA00048816"/>
    </source>
</evidence>
<feature type="binding site" evidence="11">
    <location>
        <position position="237"/>
    </location>
    <ligand>
        <name>L-glutamine</name>
        <dbReference type="ChEBI" id="CHEBI:58359"/>
    </ligand>
</feature>
<dbReference type="UniPathway" id="UPA00068">
    <property type="reaction ID" value="UER00171"/>
</dbReference>
<dbReference type="PRINTS" id="PR00097">
    <property type="entry name" value="ANTSNTHASEII"/>
</dbReference>
<organism evidence="13 14">
    <name type="scientific">SAR86 cluster bacterium</name>
    <dbReference type="NCBI Taxonomy" id="2030880"/>
    <lineage>
        <taxon>Bacteria</taxon>
        <taxon>Pseudomonadati</taxon>
        <taxon>Pseudomonadota</taxon>
        <taxon>Gammaproteobacteria</taxon>
        <taxon>SAR86 cluster</taxon>
    </lineage>
</organism>
<feature type="active site" description="Nucleophile" evidence="11">
    <location>
        <position position="263"/>
    </location>
</feature>
<dbReference type="Pfam" id="PF00117">
    <property type="entry name" value="GATase"/>
    <property type="match status" value="1"/>
</dbReference>
<dbReference type="InterPro" id="IPR017926">
    <property type="entry name" value="GATASE"/>
</dbReference>
<reference evidence="13 14" key="1">
    <citation type="journal article" date="2018" name="Microbiome">
        <title>Fine metagenomic profile of the Mediterranean stratified and mixed water columns revealed by assembly and recruitment.</title>
        <authorList>
            <person name="Haro-Moreno J.M."/>
            <person name="Lopez-Perez M."/>
            <person name="De La Torre J.R."/>
            <person name="Picazo A."/>
            <person name="Camacho A."/>
            <person name="Rodriguez-Valera F."/>
        </authorList>
    </citation>
    <scope>NUCLEOTIDE SEQUENCE [LARGE SCALE GENOMIC DNA]</scope>
    <source>
        <strain evidence="13">MED-G82</strain>
    </source>
</reference>
<dbReference type="InterPro" id="IPR029062">
    <property type="entry name" value="Class_I_gatase-like"/>
</dbReference>
<keyword evidence="8 11" id="KW-0665">Pyrimidine biosynthesis</keyword>
<evidence type="ECO:0000256" key="8">
    <source>
        <dbReference type="ARBA" id="ARBA00022975"/>
    </source>
</evidence>
<dbReference type="GO" id="GO:0004359">
    <property type="term" value="F:glutaminase activity"/>
    <property type="evidence" value="ECO:0007669"/>
    <property type="project" value="RHEA"/>
</dbReference>
<comment type="catalytic activity">
    <reaction evidence="10 11">
        <text>L-glutamine + H2O = L-glutamate + NH4(+)</text>
        <dbReference type="Rhea" id="RHEA:15889"/>
        <dbReference type="ChEBI" id="CHEBI:15377"/>
        <dbReference type="ChEBI" id="CHEBI:28938"/>
        <dbReference type="ChEBI" id="CHEBI:29985"/>
        <dbReference type="ChEBI" id="CHEBI:58359"/>
    </reaction>
</comment>
<dbReference type="Gene3D" id="3.40.50.880">
    <property type="match status" value="1"/>
</dbReference>
<keyword evidence="7 11" id="KW-0315">Glutamine amidotransferase</keyword>
<feature type="binding site" evidence="11">
    <location>
        <position position="267"/>
    </location>
    <ligand>
        <name>L-glutamine</name>
        <dbReference type="ChEBI" id="CHEBI:58359"/>
    </ligand>
</feature>
<feature type="binding site" evidence="11">
    <location>
        <position position="48"/>
    </location>
    <ligand>
        <name>L-glutamine</name>
        <dbReference type="ChEBI" id="CHEBI:58359"/>
    </ligand>
</feature>
<keyword evidence="4 11" id="KW-0436">Ligase</keyword>
<dbReference type="Gene3D" id="3.50.30.20">
    <property type="entry name" value="Carbamoyl-phosphate synthase small subunit, N-terminal domain"/>
    <property type="match status" value="1"/>
</dbReference>
<dbReference type="SUPFAM" id="SSF52021">
    <property type="entry name" value="Carbamoyl phosphate synthetase, small subunit N-terminal domain"/>
    <property type="match status" value="1"/>
</dbReference>
<comment type="caution">
    <text evidence="13">The sequence shown here is derived from an EMBL/GenBank/DDBJ whole genome shotgun (WGS) entry which is preliminary data.</text>
</comment>
<sequence length="373" mass="41041">MSGFPAYLYLENGELYSGIGFGIKKHETAEVVFNTALSGYQEIITDPSYAKQIITFTNPHIGNTGINEEDNEASSIYASGIVIRSLTETPSSWRSKTSLQDFLIKNNSIGISGIDTRKLVNTLRETGSQRAIIAANDSLDPKDAKKELEKFSGLGGLDLAKAVSTKDSYTWDEGVWPDFKKTSSDFHIVAIDFGIKENILRLLAEHVGKITVVNAQISIEEILNLKPDGIFLSNGPGDPEPCYYAIENIKIALDKKIPIFGICLGHQLLAIAGGCKTYKMKFGHHGANHPVQDLRSNEVAITSQNHGFAIEEKSIPKDITITHRSLFDKSIQGIQFDNKPAFSFQGHPEASPGPHELISLFNKFKDMIEENIA</sequence>
<feature type="active site" evidence="11">
    <location>
        <position position="347"/>
    </location>
</feature>
<dbReference type="EC" id="6.3.5.5" evidence="11"/>
<evidence type="ECO:0000256" key="2">
    <source>
        <dbReference type="ARBA" id="ARBA00005077"/>
    </source>
</evidence>
<keyword evidence="6 11" id="KW-0067">ATP-binding</keyword>
<evidence type="ECO:0000259" key="12">
    <source>
        <dbReference type="SMART" id="SM01097"/>
    </source>
</evidence>
<feature type="active site" evidence="11">
    <location>
        <position position="349"/>
    </location>
</feature>
<accession>A0A368BXW9</accession>
<dbReference type="FunFam" id="3.50.30.20:FF:000001">
    <property type="entry name" value="Carbamoyl-phosphate synthase small chain"/>
    <property type="match status" value="1"/>
</dbReference>
<dbReference type="PRINTS" id="PR00099">
    <property type="entry name" value="CPSGATASE"/>
</dbReference>
<dbReference type="SUPFAM" id="SSF52317">
    <property type="entry name" value="Class I glutamine amidotransferase-like"/>
    <property type="match status" value="1"/>
</dbReference>
<evidence type="ECO:0000256" key="5">
    <source>
        <dbReference type="ARBA" id="ARBA00022741"/>
    </source>
</evidence>
<evidence type="ECO:0000256" key="11">
    <source>
        <dbReference type="HAMAP-Rule" id="MF_01209"/>
    </source>
</evidence>
<dbReference type="PANTHER" id="PTHR43418:SF7">
    <property type="entry name" value="CARBAMOYL-PHOSPHATE SYNTHASE SMALL CHAIN"/>
    <property type="match status" value="1"/>
</dbReference>
<comment type="similarity">
    <text evidence="3 11">Belongs to the CarA family.</text>
</comment>
<dbReference type="CDD" id="cd01744">
    <property type="entry name" value="GATase1_CPSase"/>
    <property type="match status" value="1"/>
</dbReference>
<evidence type="ECO:0000256" key="3">
    <source>
        <dbReference type="ARBA" id="ARBA00007800"/>
    </source>
</evidence>
<feature type="binding site" evidence="11">
    <location>
        <position position="235"/>
    </location>
    <ligand>
        <name>L-glutamine</name>
        <dbReference type="ChEBI" id="CHEBI:58359"/>
    </ligand>
</feature>
<dbReference type="UniPathway" id="UPA00070">
    <property type="reaction ID" value="UER00115"/>
</dbReference>
<dbReference type="PRINTS" id="PR00096">
    <property type="entry name" value="GATASE"/>
</dbReference>
<evidence type="ECO:0000256" key="6">
    <source>
        <dbReference type="ARBA" id="ARBA00022840"/>
    </source>
</evidence>
<dbReference type="GO" id="GO:0005524">
    <property type="term" value="F:ATP binding"/>
    <property type="evidence" value="ECO:0007669"/>
    <property type="project" value="UniProtKB-UniRule"/>
</dbReference>
<keyword evidence="11" id="KW-0055">Arginine biosynthesis</keyword>
<keyword evidence="11" id="KW-0028">Amino-acid biosynthesis</keyword>
<feature type="binding site" evidence="11">
    <location>
        <position position="307"/>
    </location>
    <ligand>
        <name>L-glutamine</name>
        <dbReference type="ChEBI" id="CHEBI:58359"/>
    </ligand>
</feature>
<protein>
    <recommendedName>
        <fullName evidence="11">Carbamoyl phosphate synthase small chain</fullName>
        <ecNumber evidence="11">6.3.5.5</ecNumber>
    </recommendedName>
    <alternativeName>
        <fullName evidence="11">Carbamoyl phosphate synthetase glutamine chain</fullName>
    </alternativeName>
</protein>
<feature type="domain" description="Carbamoyl-phosphate synthase small subunit N-terminal" evidence="12">
    <location>
        <begin position="4"/>
        <end position="134"/>
    </location>
</feature>
<evidence type="ECO:0000313" key="13">
    <source>
        <dbReference type="EMBL" id="RCL41935.1"/>
    </source>
</evidence>
<dbReference type="InterPro" id="IPR006274">
    <property type="entry name" value="CarbamoylP_synth_ssu"/>
</dbReference>
<dbReference type="GO" id="GO:0044205">
    <property type="term" value="P:'de novo' UMP biosynthetic process"/>
    <property type="evidence" value="ECO:0007669"/>
    <property type="project" value="UniProtKB-UniRule"/>
</dbReference>
<evidence type="ECO:0000256" key="4">
    <source>
        <dbReference type="ARBA" id="ARBA00022598"/>
    </source>
</evidence>
<dbReference type="Pfam" id="PF00988">
    <property type="entry name" value="CPSase_sm_chain"/>
    <property type="match status" value="1"/>
</dbReference>
<feature type="binding site" evidence="11">
    <location>
        <position position="264"/>
    </location>
    <ligand>
        <name>L-glutamine</name>
        <dbReference type="ChEBI" id="CHEBI:58359"/>
    </ligand>
</feature>